<reference evidence="2" key="2">
    <citation type="submission" date="2020-09" db="EMBL/GenBank/DDBJ databases">
        <authorList>
            <person name="Sun Q."/>
            <person name="Zhou Y."/>
        </authorList>
    </citation>
    <scope>NUCLEOTIDE SEQUENCE</scope>
    <source>
        <strain evidence="2">CGMCC 1.10749</strain>
    </source>
</reference>
<dbReference type="InterPro" id="IPR046540">
    <property type="entry name" value="DMFA2_C"/>
</dbReference>
<comment type="caution">
    <text evidence="2">The sequence shown here is derived from an EMBL/GenBank/DDBJ whole genome shotgun (WGS) entry which is preliminary data.</text>
</comment>
<protein>
    <recommendedName>
        <fullName evidence="1">N,N-dimethylformamidase beta subunit-like C-terminal domain-containing protein</fullName>
    </recommendedName>
</protein>
<organism evidence="2 3">
    <name type="scientific">Knoellia flava</name>
    <dbReference type="NCBI Taxonomy" id="913969"/>
    <lineage>
        <taxon>Bacteria</taxon>
        <taxon>Bacillati</taxon>
        <taxon>Actinomycetota</taxon>
        <taxon>Actinomycetes</taxon>
        <taxon>Micrococcales</taxon>
        <taxon>Intrasporangiaceae</taxon>
        <taxon>Knoellia</taxon>
    </lineage>
</organism>
<name>A0A8H9FQ69_9MICO</name>
<evidence type="ECO:0000259" key="1">
    <source>
        <dbReference type="Pfam" id="PF20254"/>
    </source>
</evidence>
<evidence type="ECO:0000313" key="2">
    <source>
        <dbReference type="EMBL" id="GGB68334.1"/>
    </source>
</evidence>
<gene>
    <name evidence="2" type="ORF">GCM10011314_04500</name>
</gene>
<accession>A0A8H9FQ69</accession>
<proteinExistence type="predicted"/>
<feature type="domain" description="N,N-dimethylformamidase beta subunit-like C-terminal" evidence="1">
    <location>
        <begin position="365"/>
        <end position="713"/>
    </location>
</feature>
<reference evidence="2" key="1">
    <citation type="journal article" date="2014" name="Int. J. Syst. Evol. Microbiol.">
        <title>Complete genome sequence of Corynebacterium casei LMG S-19264T (=DSM 44701T), isolated from a smear-ripened cheese.</title>
        <authorList>
            <consortium name="US DOE Joint Genome Institute (JGI-PGF)"/>
            <person name="Walter F."/>
            <person name="Albersmeier A."/>
            <person name="Kalinowski J."/>
            <person name="Ruckert C."/>
        </authorList>
    </citation>
    <scope>NUCLEOTIDE SEQUENCE</scope>
    <source>
        <strain evidence="2">CGMCC 1.10749</strain>
    </source>
</reference>
<sequence>MAVLTVLGLAWAMGGPSSRGAAAEVTIARQGGATVTPASAVVTPQAATVLPEVSVTPSTAPAGAPTTLSYRATVVRAGTLASVTFAIPPGSVGRPTSVNGTLTTPSPGYLRWTASRPPVVSPGTRLAIPVYGLTMPSAVASWSLALAAKSTAGLTLTSGYAAFATTPPVVVVSVTPSTAPPATTLSLTYRGTVARAGWLRRIEMRLPAGSGGRLSTVNGTLTTLSSGLVAWTSSRGDLWVGVGARLAVPVHGLVTSATPSSSTVGLTARARDLVTSLGSGSTSFGVAYVPPAPMPAVPVEPLPATAAGCPREWPSTVEENLRTGDPGWTIASTTATALAAYATTDSAACGDVVGLRVRSDTPYGVTAFRMGHYGGLGARRVWSTPAPLAPVSQPDSVTGGTDAQGRDLAMTSAPWSTTLQVPVDDTFVPGTYLLRIENATEQTYVPLTVRDDTGTTHDVLVQQATATWQAYNRWGGNSFYSTPGSGRLSSDRPYAEGQGSGQFLPLELGLVRWAESQGIDVTYWTDQDLERFGGQLPQRARTLVLPAHDEYWSLGMRAALTQAIAAGVNVANLGANTIYRRISYRPSLREWDIDRWTSWPMSSTWRWSGLGHHEQTILGAQYGCAVKDDLVTNGSFLFQGLPLGTVVPGFIAGEQDFVHPSVWRSPTHAVQVHGSAWCFRSGVSQTFDMTTSTAPSGARVFNGSTFAYGCFLGGVCPAAWKVVEPPETSRAAVSTMMRNVMGWVGRGGIEMPGIPGSTPSAPATGKVTSAPVRVQPPSLPVEVGVD</sequence>
<dbReference type="EMBL" id="BMEA01000001">
    <property type="protein sequence ID" value="GGB68334.1"/>
    <property type="molecule type" value="Genomic_DNA"/>
</dbReference>
<dbReference type="Proteomes" id="UP000628079">
    <property type="component" value="Unassembled WGS sequence"/>
</dbReference>
<dbReference type="AlphaFoldDB" id="A0A8H9FQ69"/>
<dbReference type="RefSeq" id="WP_052117072.1">
    <property type="nucleotide sequence ID" value="NZ_BMEA01000001.1"/>
</dbReference>
<dbReference type="Pfam" id="PF20254">
    <property type="entry name" value="DMFA2_C"/>
    <property type="match status" value="1"/>
</dbReference>
<evidence type="ECO:0000313" key="3">
    <source>
        <dbReference type="Proteomes" id="UP000628079"/>
    </source>
</evidence>